<sequence length="62" mass="7183">MCSSILGNRDPTHGAQSQKQSDLTLLLFLLDRPIWWAPYKPIFLRHSLEVENLYNHFGIVSD</sequence>
<accession>U9TM22</accession>
<reference evidence="1" key="1">
    <citation type="submission" date="2013-07" db="EMBL/GenBank/DDBJ databases">
        <title>The genome of an arbuscular mycorrhizal fungus provides insights into the evolution of the oldest plant symbiosis.</title>
        <authorList>
            <consortium name="DOE Joint Genome Institute"/>
            <person name="Tisserant E."/>
            <person name="Malbreil M."/>
            <person name="Kuo A."/>
            <person name="Kohler A."/>
            <person name="Symeonidi A."/>
            <person name="Balestrini R."/>
            <person name="Charron P."/>
            <person name="Duensing N."/>
            <person name="Frei-dit-Frey N."/>
            <person name="Gianinazzi-Pearson V."/>
            <person name="Gilbert B."/>
            <person name="Handa Y."/>
            <person name="Hijri M."/>
            <person name="Kaul R."/>
            <person name="Kawaguchi M."/>
            <person name="Krajinski F."/>
            <person name="Lammers P."/>
            <person name="Lapierre D."/>
            <person name="Masclaux F.G."/>
            <person name="Murat C."/>
            <person name="Morin E."/>
            <person name="Ndikumana S."/>
            <person name="Pagni M."/>
            <person name="Petitpierre D."/>
            <person name="Requena N."/>
            <person name="Rosikiewicz P."/>
            <person name="Riley R."/>
            <person name="Saito K."/>
            <person name="San Clemente H."/>
            <person name="Shapiro H."/>
            <person name="van Tuinen D."/>
            <person name="Becard G."/>
            <person name="Bonfante P."/>
            <person name="Paszkowski U."/>
            <person name="Shachar-Hill Y."/>
            <person name="Young J.P."/>
            <person name="Sanders I.R."/>
            <person name="Henrissat B."/>
            <person name="Rensing S.A."/>
            <person name="Grigoriev I.V."/>
            <person name="Corradi N."/>
            <person name="Roux C."/>
            <person name="Martin F."/>
        </authorList>
    </citation>
    <scope>NUCLEOTIDE SEQUENCE</scope>
    <source>
        <strain evidence="1">DAOM 197198</strain>
    </source>
</reference>
<dbReference type="EMBL" id="KI289158">
    <property type="protein sequence ID" value="ESA08472.1"/>
    <property type="molecule type" value="Genomic_DNA"/>
</dbReference>
<dbReference type="HOGENOM" id="CLU_2905295_0_0_1"/>
<dbReference type="AlphaFoldDB" id="U9TM22"/>
<evidence type="ECO:0000313" key="1">
    <source>
        <dbReference type="EMBL" id="ESA08472.1"/>
    </source>
</evidence>
<protein>
    <submittedName>
        <fullName evidence="1">Uncharacterized protein</fullName>
    </submittedName>
</protein>
<organism evidence="1">
    <name type="scientific">Rhizophagus irregularis (strain DAOM 181602 / DAOM 197198 / MUCL 43194)</name>
    <name type="common">Arbuscular mycorrhizal fungus</name>
    <name type="synonym">Glomus intraradices</name>
    <dbReference type="NCBI Taxonomy" id="747089"/>
    <lineage>
        <taxon>Eukaryota</taxon>
        <taxon>Fungi</taxon>
        <taxon>Fungi incertae sedis</taxon>
        <taxon>Mucoromycota</taxon>
        <taxon>Glomeromycotina</taxon>
        <taxon>Glomeromycetes</taxon>
        <taxon>Glomerales</taxon>
        <taxon>Glomeraceae</taxon>
        <taxon>Rhizophagus</taxon>
    </lineage>
</organism>
<name>U9TM22_RHIID</name>
<proteinExistence type="predicted"/>
<gene>
    <name evidence="1" type="ORF">GLOINDRAFT_31666</name>
</gene>